<protein>
    <recommendedName>
        <fullName evidence="4">Cobalt transport protein</fullName>
    </recommendedName>
</protein>
<dbReference type="RefSeq" id="WP_229571095.1">
    <property type="nucleotide sequence ID" value="NZ_AP025226.1"/>
</dbReference>
<sequence length="193" mass="22345">MKVKFIYILLFSILTYISSFLYNFLLPFILSLGILYRRVSLILTELLIAILSLIILYTFNKIYIYDYTLRALTLMNLFFILSDYTDRSSILDLLGSKGISVVIALSYYPRFYEMASKVSFYAGIRKISLLNLKRVLLPILVETVKIAENLYIAYTIKLFGKYQHKFGFKPSKNDILFLILGVTVLCLSFLLST</sequence>
<keyword evidence="1" id="KW-0812">Transmembrane</keyword>
<dbReference type="KEGG" id="scas:SACC_00800"/>
<accession>A0AAQ4CMN2</accession>
<keyword evidence="3" id="KW-1185">Reference proteome</keyword>
<feature type="transmembrane region" description="Helical" evidence="1">
    <location>
        <begin position="175"/>
        <end position="192"/>
    </location>
</feature>
<keyword evidence="1" id="KW-1133">Transmembrane helix</keyword>
<dbReference type="GeneID" id="68864793"/>
<reference evidence="2 3" key="1">
    <citation type="journal article" date="2022" name="Microbiol. Resour. Announc.">
        <title>Complete Genome Sequence of the Hyperthermophilic and Acidophilic Archaeon Saccharolobus caldissimus Strain HS-3T.</title>
        <authorList>
            <person name="Sakai H.D."/>
            <person name="Kurosawa N."/>
        </authorList>
    </citation>
    <scope>NUCLEOTIDE SEQUENCE [LARGE SCALE GENOMIC DNA]</scope>
    <source>
        <strain evidence="2 3">JCM32116</strain>
    </source>
</reference>
<keyword evidence="1" id="KW-0472">Membrane</keyword>
<evidence type="ECO:0008006" key="4">
    <source>
        <dbReference type="Google" id="ProtNLM"/>
    </source>
</evidence>
<dbReference type="Proteomes" id="UP001319921">
    <property type="component" value="Chromosome"/>
</dbReference>
<proteinExistence type="predicted"/>
<feature type="transmembrane region" description="Helical" evidence="1">
    <location>
        <begin position="6"/>
        <end position="32"/>
    </location>
</feature>
<name>A0AAQ4CMN2_9CREN</name>
<evidence type="ECO:0000313" key="3">
    <source>
        <dbReference type="Proteomes" id="UP001319921"/>
    </source>
</evidence>
<dbReference type="AlphaFoldDB" id="A0AAQ4CMN2"/>
<evidence type="ECO:0000256" key="1">
    <source>
        <dbReference type="SAM" id="Phobius"/>
    </source>
</evidence>
<gene>
    <name evidence="2" type="ORF">SACC_00800</name>
</gene>
<evidence type="ECO:0000313" key="2">
    <source>
        <dbReference type="EMBL" id="BDB97063.1"/>
    </source>
</evidence>
<feature type="transmembrane region" description="Helical" evidence="1">
    <location>
        <begin position="39"/>
        <end position="58"/>
    </location>
</feature>
<dbReference type="EMBL" id="AP025226">
    <property type="protein sequence ID" value="BDB97063.1"/>
    <property type="molecule type" value="Genomic_DNA"/>
</dbReference>
<organism evidence="2 3">
    <name type="scientific">Saccharolobus caldissimus</name>
    <dbReference type="NCBI Taxonomy" id="1702097"/>
    <lineage>
        <taxon>Archaea</taxon>
        <taxon>Thermoproteota</taxon>
        <taxon>Thermoprotei</taxon>
        <taxon>Sulfolobales</taxon>
        <taxon>Sulfolobaceae</taxon>
        <taxon>Saccharolobus</taxon>
    </lineage>
</organism>